<name>A0AAV7IAQ9_COTGL</name>
<reference evidence="1 2" key="1">
    <citation type="journal article" date="2021" name="J. Hered.">
        <title>A chromosome-level genome assembly of the parasitoid wasp, Cotesia glomerata (Hymenoptera: Braconidae).</title>
        <authorList>
            <person name="Pinto B.J."/>
            <person name="Weis J.J."/>
            <person name="Gamble T."/>
            <person name="Ode P.J."/>
            <person name="Paul R."/>
            <person name="Zaspel J.M."/>
        </authorList>
    </citation>
    <scope>NUCLEOTIDE SEQUENCE [LARGE SCALE GENOMIC DNA]</scope>
    <source>
        <strain evidence="1">CgM1</strain>
    </source>
</reference>
<protein>
    <submittedName>
        <fullName evidence="1">Uncharacterized protein</fullName>
    </submittedName>
</protein>
<dbReference type="EMBL" id="JAHXZJ010001864">
    <property type="protein sequence ID" value="KAH0549860.1"/>
    <property type="molecule type" value="Genomic_DNA"/>
</dbReference>
<evidence type="ECO:0000313" key="2">
    <source>
        <dbReference type="Proteomes" id="UP000826195"/>
    </source>
</evidence>
<sequence length="385" mass="44660">MKLREKVYQIKAKCSKKSEAAIKKAIMKLPKGFQNVVNSCFEAANKKNCKGRRYTLEWIYECILIHIKSRRAYQFLRTRNILPLPCIETLNKFIRRISSSAYGFQPATFQGLQQRCETMDKGQKRGVLLVDEMKLIIMYLLPWLYQPICDKLKDSTPIQKFIDLVFNVIEAMSSRIPRDALYAEGNCRKKQAILEFLQFFESWENLEKKIPVSKSTSIGLKVTLRTTLEILDMLKNECGYKYLMTATLSQDPLEIFFWCNVSGDNLLKNLMKPDEVLSSSNHDRESWLQKMDAILEGTEPQVEDSSIDEDHDYNEVVTSDVVQSYIAGYLTRKMQKIVKCSDCLITLRMNAVDGQRLQRNDVINKMNLFGGLMYASYELFELTKQ</sequence>
<dbReference type="Proteomes" id="UP000826195">
    <property type="component" value="Unassembled WGS sequence"/>
</dbReference>
<keyword evidence="2" id="KW-1185">Reference proteome</keyword>
<proteinExistence type="predicted"/>
<dbReference type="AlphaFoldDB" id="A0AAV7IAQ9"/>
<organism evidence="1 2">
    <name type="scientific">Cotesia glomerata</name>
    <name type="common">Lepidopteran parasitic wasp</name>
    <name type="synonym">Apanteles glomeratus</name>
    <dbReference type="NCBI Taxonomy" id="32391"/>
    <lineage>
        <taxon>Eukaryota</taxon>
        <taxon>Metazoa</taxon>
        <taxon>Ecdysozoa</taxon>
        <taxon>Arthropoda</taxon>
        <taxon>Hexapoda</taxon>
        <taxon>Insecta</taxon>
        <taxon>Pterygota</taxon>
        <taxon>Neoptera</taxon>
        <taxon>Endopterygota</taxon>
        <taxon>Hymenoptera</taxon>
        <taxon>Apocrita</taxon>
        <taxon>Ichneumonoidea</taxon>
        <taxon>Braconidae</taxon>
        <taxon>Microgastrinae</taxon>
        <taxon>Cotesia</taxon>
    </lineage>
</organism>
<accession>A0AAV7IAQ9</accession>
<comment type="caution">
    <text evidence="1">The sequence shown here is derived from an EMBL/GenBank/DDBJ whole genome shotgun (WGS) entry which is preliminary data.</text>
</comment>
<gene>
    <name evidence="1" type="ORF">KQX54_015363</name>
</gene>
<evidence type="ECO:0000313" key="1">
    <source>
        <dbReference type="EMBL" id="KAH0549860.1"/>
    </source>
</evidence>